<evidence type="ECO:0000313" key="8">
    <source>
        <dbReference type="EMBL" id="RKP36903.1"/>
    </source>
</evidence>
<dbReference type="InterPro" id="IPR050815">
    <property type="entry name" value="TF_fung"/>
</dbReference>
<protein>
    <recommendedName>
        <fullName evidence="7">Zn(2)-C6 fungal-type domain-containing protein</fullName>
    </recommendedName>
</protein>
<keyword evidence="9" id="KW-1185">Reference proteome</keyword>
<dbReference type="GO" id="GO:0000981">
    <property type="term" value="F:DNA-binding transcription factor activity, RNA polymerase II-specific"/>
    <property type="evidence" value="ECO:0007669"/>
    <property type="project" value="InterPro"/>
</dbReference>
<keyword evidence="4" id="KW-0804">Transcription</keyword>
<dbReference type="CDD" id="cd12148">
    <property type="entry name" value="fungal_TF_MHR"/>
    <property type="match status" value="1"/>
</dbReference>
<dbReference type="EMBL" id="ML002576">
    <property type="protein sequence ID" value="RKP36903.1"/>
    <property type="molecule type" value="Genomic_DNA"/>
</dbReference>
<dbReference type="PANTHER" id="PTHR47338:SF5">
    <property type="entry name" value="ZN(II)2CYS6 TRANSCRIPTION FACTOR (EUROFUNG)"/>
    <property type="match status" value="1"/>
</dbReference>
<dbReference type="SMART" id="SM00066">
    <property type="entry name" value="GAL4"/>
    <property type="match status" value="1"/>
</dbReference>
<dbReference type="PROSITE" id="PS00463">
    <property type="entry name" value="ZN2_CY6_FUNGAL_1"/>
    <property type="match status" value="1"/>
</dbReference>
<accession>A0A4P9ZTP4</accession>
<evidence type="ECO:0000256" key="6">
    <source>
        <dbReference type="SAM" id="MobiDB-lite"/>
    </source>
</evidence>
<sequence length="796" mass="87370">MHPTAPKNPADPLSSFGVTLPSTNLSPYSCLACRKRKSGCSRLLPHCSKCEQWGTECIYQLTPARQRKALARSANYRMSTRVSSVVPAPTPTPTPTPTQVRYQQEGTVSPTPPQPHNHSPSHHWLPLALAPATATGRTSTSPSYAQVASSTSSDASRFTETPLPPSSSQEEEEEGVVLQHLPSPALSAWEDSLPMWGDSVGGYNGLAPFEASGSTTPFSFNRALSPPCPLGLETGALSPSLTCAATDGIGQISSRLLFKLMRYRPAPAQGVSYLHRISRLANSNCPAASSSSGDSDDTLTTSPLPLRSLIMPTDLLYHSSVVRHTMEVFGTFVHQGANPLNNVRLLFRLDQGLVSKPFQLAAMLATAPFSDHSVFQHIHPRKVSLEYHARLLDLVPQCLEDFSPDMYDVLGMLIGATLNLGLFSLHQSLVAAFIRKQQSTRLHLLDHPNLPPRPTHLFTAEPNSADDAPAIRNEMLRELHRVSWWGILLKDTISALICGQKPIIDLDECFVNPPCPDHEFEPLLDQQLANPNSPIYTSAAYPTVVDYSRIKNNIILFKVEVAVLGHRVAQLRDLQMTNPMAWLRALPGLNHELEQWYHQYTDEDSTHLGPSPDTTTTPAKENAISGYQIRVLCSMLIIYLNHFDGHAPDSAAPFPGPALNEALRATGDLTHRTLAECHERSWLYALRLRELLVDSAAPPAFINNTLVIASLYPAAVVCHERIHGMGSAFPCPVDPADRRLAIRFTDEITQVLESFGQLWKANLKVVEGIQAMHKGPFVRHSICIGHLVSLFIDHGP</sequence>
<dbReference type="AlphaFoldDB" id="A0A4P9ZTP4"/>
<evidence type="ECO:0000259" key="7">
    <source>
        <dbReference type="PROSITE" id="PS50048"/>
    </source>
</evidence>
<gene>
    <name evidence="8" type="ORF">BJ085DRAFT_35692</name>
</gene>
<feature type="compositionally biased region" description="Polar residues" evidence="6">
    <location>
        <begin position="136"/>
        <end position="159"/>
    </location>
</feature>
<dbReference type="PANTHER" id="PTHR47338">
    <property type="entry name" value="ZN(II)2CYS6 TRANSCRIPTION FACTOR (EUROFUNG)-RELATED"/>
    <property type="match status" value="1"/>
</dbReference>
<feature type="domain" description="Zn(2)-C6 fungal-type" evidence="7">
    <location>
        <begin position="29"/>
        <end position="59"/>
    </location>
</feature>
<dbReference type="PROSITE" id="PS50048">
    <property type="entry name" value="ZN2_CY6_FUNGAL_2"/>
    <property type="match status" value="1"/>
</dbReference>
<organism evidence="8 9">
    <name type="scientific">Dimargaris cristalligena</name>
    <dbReference type="NCBI Taxonomy" id="215637"/>
    <lineage>
        <taxon>Eukaryota</taxon>
        <taxon>Fungi</taxon>
        <taxon>Fungi incertae sedis</taxon>
        <taxon>Zoopagomycota</taxon>
        <taxon>Kickxellomycotina</taxon>
        <taxon>Dimargaritomycetes</taxon>
        <taxon>Dimargaritales</taxon>
        <taxon>Dimargaritaceae</taxon>
        <taxon>Dimargaris</taxon>
    </lineage>
</organism>
<dbReference type="Pfam" id="PF00172">
    <property type="entry name" value="Zn_clus"/>
    <property type="match status" value="1"/>
</dbReference>
<keyword evidence="2" id="KW-0479">Metal-binding</keyword>
<proteinExistence type="predicted"/>
<reference evidence="9" key="1">
    <citation type="journal article" date="2018" name="Nat. Microbiol.">
        <title>Leveraging single-cell genomics to expand the fungal tree of life.</title>
        <authorList>
            <person name="Ahrendt S.R."/>
            <person name="Quandt C.A."/>
            <person name="Ciobanu D."/>
            <person name="Clum A."/>
            <person name="Salamov A."/>
            <person name="Andreopoulos B."/>
            <person name="Cheng J.F."/>
            <person name="Woyke T."/>
            <person name="Pelin A."/>
            <person name="Henrissat B."/>
            <person name="Reynolds N.K."/>
            <person name="Benny G.L."/>
            <person name="Smith M.E."/>
            <person name="James T.Y."/>
            <person name="Grigoriev I.V."/>
        </authorList>
    </citation>
    <scope>NUCLEOTIDE SEQUENCE [LARGE SCALE GENOMIC DNA]</scope>
    <source>
        <strain evidence="9">RSA 468</strain>
    </source>
</reference>
<evidence type="ECO:0000256" key="1">
    <source>
        <dbReference type="ARBA" id="ARBA00004123"/>
    </source>
</evidence>
<evidence type="ECO:0000256" key="5">
    <source>
        <dbReference type="ARBA" id="ARBA00023242"/>
    </source>
</evidence>
<dbReference type="GO" id="GO:0005634">
    <property type="term" value="C:nucleus"/>
    <property type="evidence" value="ECO:0007669"/>
    <property type="project" value="UniProtKB-SubCell"/>
</dbReference>
<dbReference type="InterPro" id="IPR036864">
    <property type="entry name" value="Zn2-C6_fun-type_DNA-bd_sf"/>
</dbReference>
<evidence type="ECO:0000256" key="3">
    <source>
        <dbReference type="ARBA" id="ARBA00023015"/>
    </source>
</evidence>
<dbReference type="CDD" id="cd00067">
    <property type="entry name" value="GAL4"/>
    <property type="match status" value="1"/>
</dbReference>
<comment type="subcellular location">
    <subcellularLocation>
        <location evidence="1">Nucleus</location>
    </subcellularLocation>
</comment>
<dbReference type="InterPro" id="IPR001138">
    <property type="entry name" value="Zn2Cys6_DnaBD"/>
</dbReference>
<keyword evidence="3" id="KW-0805">Transcription regulation</keyword>
<evidence type="ECO:0000256" key="2">
    <source>
        <dbReference type="ARBA" id="ARBA00022723"/>
    </source>
</evidence>
<dbReference type="Gene3D" id="4.10.240.10">
    <property type="entry name" value="Zn(2)-C6 fungal-type DNA-binding domain"/>
    <property type="match status" value="1"/>
</dbReference>
<evidence type="ECO:0000313" key="9">
    <source>
        <dbReference type="Proteomes" id="UP000268162"/>
    </source>
</evidence>
<feature type="compositionally biased region" description="Low complexity" evidence="6">
    <location>
        <begin position="116"/>
        <end position="135"/>
    </location>
</feature>
<evidence type="ECO:0000256" key="4">
    <source>
        <dbReference type="ARBA" id="ARBA00023163"/>
    </source>
</evidence>
<dbReference type="Proteomes" id="UP000268162">
    <property type="component" value="Unassembled WGS sequence"/>
</dbReference>
<name>A0A4P9ZTP4_9FUNG</name>
<dbReference type="SUPFAM" id="SSF57701">
    <property type="entry name" value="Zn2/Cys6 DNA-binding domain"/>
    <property type="match status" value="1"/>
</dbReference>
<dbReference type="GO" id="GO:0008270">
    <property type="term" value="F:zinc ion binding"/>
    <property type="evidence" value="ECO:0007669"/>
    <property type="project" value="InterPro"/>
</dbReference>
<feature type="region of interest" description="Disordered" evidence="6">
    <location>
        <begin position="80"/>
        <end position="176"/>
    </location>
</feature>
<keyword evidence="5" id="KW-0539">Nucleus</keyword>
<feature type="compositionally biased region" description="Polar residues" evidence="6">
    <location>
        <begin position="99"/>
        <end position="108"/>
    </location>
</feature>